<protein>
    <recommendedName>
        <fullName evidence="4">Transcription factor domain-containing protein</fullName>
    </recommendedName>
</protein>
<gene>
    <name evidence="2" type="ORF">CLO192961_LOCUS174675</name>
</gene>
<sequence length="382" mass="42562">MGKLIACRAALQEWYDKSHPWISTANCVNGVRQHSVIVHSKHVCIFYYASRSLLSRQEALLSYGYLEAPTLNLPRDFDFSLEVQEAALGTIECLREVIQLDLARYLSLSMMAFMAVPLLLHLLDAKFFYTENTNTNLEARHSRLGVLIDVMKEYEPRYDGVEWVSYALRYAVNLLQPYSNLASKGSIASSTDLLTQEPGVCLRLILTIDLSLSKVKIPEDRDFPAALREILSPKRGPGQGLTLEKIGGGRNQQATDSENNRFGQVTGFPDGGNSTEHVLQQKKNSQDVESDRCSSLKSASGATGGDKVTEHEAVTLQELVFSFPELTWPLTDTGQGSSPMDETTSHTLTESLDFWTSCDELVVDERDLNMPINLDLMDSDIN</sequence>
<evidence type="ECO:0000313" key="2">
    <source>
        <dbReference type="EMBL" id="VUC25686.1"/>
    </source>
</evidence>
<dbReference type="EMBL" id="CABFNS010000739">
    <property type="protein sequence ID" value="VUC25686.1"/>
    <property type="molecule type" value="Genomic_DNA"/>
</dbReference>
<feature type="region of interest" description="Disordered" evidence="1">
    <location>
        <begin position="234"/>
        <end position="307"/>
    </location>
</feature>
<comment type="caution">
    <text evidence="2">The sequence shown here is derived from an EMBL/GenBank/DDBJ whole genome shotgun (WGS) entry which is preliminary data.</text>
</comment>
<keyword evidence="3" id="KW-1185">Reference proteome</keyword>
<evidence type="ECO:0000313" key="3">
    <source>
        <dbReference type="Proteomes" id="UP000766486"/>
    </source>
</evidence>
<feature type="compositionally biased region" description="Polar residues" evidence="1">
    <location>
        <begin position="251"/>
        <end position="263"/>
    </location>
</feature>
<dbReference type="Proteomes" id="UP000766486">
    <property type="component" value="Unassembled WGS sequence"/>
</dbReference>
<evidence type="ECO:0000256" key="1">
    <source>
        <dbReference type="SAM" id="MobiDB-lite"/>
    </source>
</evidence>
<feature type="compositionally biased region" description="Basic and acidic residues" evidence="1">
    <location>
        <begin position="284"/>
        <end position="294"/>
    </location>
</feature>
<evidence type="ECO:0008006" key="4">
    <source>
        <dbReference type="Google" id="ProtNLM"/>
    </source>
</evidence>
<feature type="compositionally biased region" description="Polar residues" evidence="1">
    <location>
        <begin position="272"/>
        <end position="283"/>
    </location>
</feature>
<name>A0ABY6U5V9_BIOOC</name>
<accession>A0ABY6U5V9</accession>
<dbReference type="CDD" id="cd12148">
    <property type="entry name" value="fungal_TF_MHR"/>
    <property type="match status" value="1"/>
</dbReference>
<organism evidence="2 3">
    <name type="scientific">Bionectria ochroleuca</name>
    <name type="common">Gliocladium roseum</name>
    <dbReference type="NCBI Taxonomy" id="29856"/>
    <lineage>
        <taxon>Eukaryota</taxon>
        <taxon>Fungi</taxon>
        <taxon>Dikarya</taxon>
        <taxon>Ascomycota</taxon>
        <taxon>Pezizomycotina</taxon>
        <taxon>Sordariomycetes</taxon>
        <taxon>Hypocreomycetidae</taxon>
        <taxon>Hypocreales</taxon>
        <taxon>Bionectriaceae</taxon>
        <taxon>Clonostachys</taxon>
    </lineage>
</organism>
<proteinExistence type="predicted"/>
<reference evidence="2 3" key="1">
    <citation type="submission" date="2019-06" db="EMBL/GenBank/DDBJ databases">
        <authorList>
            <person name="Broberg M."/>
        </authorList>
    </citation>
    <scope>NUCLEOTIDE SEQUENCE [LARGE SCALE GENOMIC DNA]</scope>
</reference>